<comment type="similarity">
    <text evidence="7 8">Belongs to the PINc/VapC protein family.</text>
</comment>
<dbReference type="InterPro" id="IPR050556">
    <property type="entry name" value="Type_II_TA_system_RNase"/>
</dbReference>
<dbReference type="InterPro" id="IPR029060">
    <property type="entry name" value="PIN-like_dom_sf"/>
</dbReference>
<keyword evidence="4 8" id="KW-0479">Metal-binding</keyword>
<dbReference type="InterPro" id="IPR002716">
    <property type="entry name" value="PIN_dom"/>
</dbReference>
<evidence type="ECO:0000313" key="10">
    <source>
        <dbReference type="EMBL" id="MET4757059.1"/>
    </source>
</evidence>
<comment type="caution">
    <text evidence="10">The sequence shown here is derived from an EMBL/GenBank/DDBJ whole genome shotgun (WGS) entry which is preliminary data.</text>
</comment>
<comment type="cofactor">
    <cofactor evidence="1 8">
        <name>Mg(2+)</name>
        <dbReference type="ChEBI" id="CHEBI:18420"/>
    </cofactor>
</comment>
<dbReference type="Pfam" id="PF01850">
    <property type="entry name" value="PIN"/>
    <property type="match status" value="1"/>
</dbReference>
<evidence type="ECO:0000259" key="9">
    <source>
        <dbReference type="Pfam" id="PF01850"/>
    </source>
</evidence>
<protein>
    <recommendedName>
        <fullName evidence="8">Ribonuclease VapC</fullName>
        <shortName evidence="8">RNase VapC</shortName>
        <ecNumber evidence="8">3.1.-.-</ecNumber>
    </recommendedName>
    <alternativeName>
        <fullName evidence="8">Toxin VapC</fullName>
    </alternativeName>
</protein>
<sequence length="138" mass="15879">MVLVDTCVWSAALRRKKTPVAPEEARILKRLIQQHRAVMIGPVLQEVLTGIRYEEQFQRLQAKLTAFELLTITSDDFIQAARYSSLCRSKGVQGSHTDYLIATIGIKYKIPVFTTDNDFNHYRKHIPVQLFARPEDFS</sequence>
<evidence type="ECO:0000256" key="6">
    <source>
        <dbReference type="ARBA" id="ARBA00022842"/>
    </source>
</evidence>
<evidence type="ECO:0000256" key="4">
    <source>
        <dbReference type="ARBA" id="ARBA00022723"/>
    </source>
</evidence>
<comment type="function">
    <text evidence="8">Toxic component of a toxin-antitoxin (TA) system. An RNase.</text>
</comment>
<dbReference type="SUPFAM" id="SSF88723">
    <property type="entry name" value="PIN domain-like"/>
    <property type="match status" value="1"/>
</dbReference>
<evidence type="ECO:0000313" key="11">
    <source>
        <dbReference type="Proteomes" id="UP001549366"/>
    </source>
</evidence>
<dbReference type="EC" id="3.1.-.-" evidence="8"/>
<dbReference type="Gene3D" id="3.40.50.1010">
    <property type="entry name" value="5'-nuclease"/>
    <property type="match status" value="1"/>
</dbReference>
<proteinExistence type="inferred from homology"/>
<accession>A0ABV2SH10</accession>
<keyword evidence="5 8" id="KW-0378">Hydrolase</keyword>
<dbReference type="PANTHER" id="PTHR33653">
    <property type="entry name" value="RIBONUCLEASE VAPC2"/>
    <property type="match status" value="1"/>
</dbReference>
<evidence type="ECO:0000256" key="1">
    <source>
        <dbReference type="ARBA" id="ARBA00001946"/>
    </source>
</evidence>
<feature type="binding site" evidence="8">
    <location>
        <position position="5"/>
    </location>
    <ligand>
        <name>Mg(2+)</name>
        <dbReference type="ChEBI" id="CHEBI:18420"/>
    </ligand>
</feature>
<dbReference type="InterPro" id="IPR022907">
    <property type="entry name" value="VapC_family"/>
</dbReference>
<evidence type="ECO:0000256" key="3">
    <source>
        <dbReference type="ARBA" id="ARBA00022722"/>
    </source>
</evidence>
<evidence type="ECO:0000256" key="2">
    <source>
        <dbReference type="ARBA" id="ARBA00022649"/>
    </source>
</evidence>
<evidence type="ECO:0000256" key="8">
    <source>
        <dbReference type="HAMAP-Rule" id="MF_00265"/>
    </source>
</evidence>
<feature type="binding site" evidence="8">
    <location>
        <position position="98"/>
    </location>
    <ligand>
        <name>Mg(2+)</name>
        <dbReference type="ChEBI" id="CHEBI:18420"/>
    </ligand>
</feature>
<name>A0ABV2SH10_9GAMM</name>
<evidence type="ECO:0000256" key="5">
    <source>
        <dbReference type="ARBA" id="ARBA00022801"/>
    </source>
</evidence>
<feature type="domain" description="PIN" evidence="9">
    <location>
        <begin position="2"/>
        <end position="123"/>
    </location>
</feature>
<keyword evidence="11" id="KW-1185">Reference proteome</keyword>
<keyword evidence="6 8" id="KW-0460">Magnesium</keyword>
<keyword evidence="3 8" id="KW-0540">Nuclease</keyword>
<reference evidence="10 11" key="1">
    <citation type="submission" date="2024-06" db="EMBL/GenBank/DDBJ databases">
        <title>Genomic Encyclopedia of Type Strains, Phase V (KMG-V): Genome sequencing to study the core and pangenomes of soil and plant-associated prokaryotes.</title>
        <authorList>
            <person name="Whitman W."/>
        </authorList>
    </citation>
    <scope>NUCLEOTIDE SEQUENCE [LARGE SCALE GENOMIC DNA]</scope>
    <source>
        <strain evidence="10 11">NE40</strain>
    </source>
</reference>
<keyword evidence="2 8" id="KW-1277">Toxin-antitoxin system</keyword>
<dbReference type="RefSeq" id="WP_354011283.1">
    <property type="nucleotide sequence ID" value="NZ_JBEWTA010000001.1"/>
</dbReference>
<keyword evidence="8" id="KW-0800">Toxin</keyword>
<gene>
    <name evidence="8" type="primary">vapC</name>
    <name evidence="10" type="ORF">V5J35_002251</name>
</gene>
<dbReference type="PANTHER" id="PTHR33653:SF1">
    <property type="entry name" value="RIBONUCLEASE VAPC2"/>
    <property type="match status" value="1"/>
</dbReference>
<dbReference type="EMBL" id="JBEWTB010000002">
    <property type="protein sequence ID" value="MET4757059.1"/>
    <property type="molecule type" value="Genomic_DNA"/>
</dbReference>
<dbReference type="HAMAP" id="MF_00265">
    <property type="entry name" value="VapC_Nob1"/>
    <property type="match status" value="1"/>
</dbReference>
<dbReference type="Proteomes" id="UP001549366">
    <property type="component" value="Unassembled WGS sequence"/>
</dbReference>
<evidence type="ECO:0000256" key="7">
    <source>
        <dbReference type="ARBA" id="ARBA00038093"/>
    </source>
</evidence>
<organism evidence="10 11">
    <name type="scientific">Endozoicomonas lisbonensis</name>
    <dbReference type="NCBI Taxonomy" id="3120522"/>
    <lineage>
        <taxon>Bacteria</taxon>
        <taxon>Pseudomonadati</taxon>
        <taxon>Pseudomonadota</taxon>
        <taxon>Gammaproteobacteria</taxon>
        <taxon>Oceanospirillales</taxon>
        <taxon>Endozoicomonadaceae</taxon>
        <taxon>Endozoicomonas</taxon>
    </lineage>
</organism>